<protein>
    <submittedName>
        <fullName evidence="11">Uncharacterized protein</fullName>
    </submittedName>
</protein>
<organism evidence="11 12">
    <name type="scientific">Chaetomium globosum (strain ATCC 6205 / CBS 148.51 / DSM 1962 / NBRC 6347 / NRRL 1970)</name>
    <name type="common">Soil fungus</name>
    <dbReference type="NCBI Taxonomy" id="306901"/>
    <lineage>
        <taxon>Eukaryota</taxon>
        <taxon>Fungi</taxon>
        <taxon>Dikarya</taxon>
        <taxon>Ascomycota</taxon>
        <taxon>Pezizomycotina</taxon>
        <taxon>Sordariomycetes</taxon>
        <taxon>Sordariomycetidae</taxon>
        <taxon>Sordariales</taxon>
        <taxon>Chaetomiaceae</taxon>
        <taxon>Chaetomium</taxon>
    </lineage>
</organism>
<evidence type="ECO:0000313" key="11">
    <source>
        <dbReference type="EMBL" id="EAQ91253.1"/>
    </source>
</evidence>
<comment type="subcellular location">
    <subcellularLocation>
        <location evidence="2">Chromosome</location>
        <location evidence="2">Centromere</location>
        <location evidence="2">Kinetochore</location>
    </subcellularLocation>
    <subcellularLocation>
        <location evidence="1">Nucleus</location>
    </subcellularLocation>
</comment>
<feature type="compositionally biased region" description="Pro residues" evidence="10">
    <location>
        <begin position="182"/>
        <end position="191"/>
    </location>
</feature>
<name>Q2H9B6_CHAGB</name>
<dbReference type="RefSeq" id="XP_001229704.1">
    <property type="nucleotide sequence ID" value="XM_001229703.1"/>
</dbReference>
<keyword evidence="4" id="KW-0132">Cell division</keyword>
<dbReference type="InParanoid" id="Q2H9B6"/>
<dbReference type="PANTHER" id="PTHR15459">
    <property type="entry name" value="POLYAMINE-MODULATED FACTOR 1"/>
    <property type="match status" value="1"/>
</dbReference>
<keyword evidence="9" id="KW-0137">Centromere</keyword>
<reference evidence="12" key="1">
    <citation type="journal article" date="2015" name="Genome Announc.">
        <title>Draft genome sequence of the cellulolytic fungus Chaetomium globosum.</title>
        <authorList>
            <person name="Cuomo C.A."/>
            <person name="Untereiner W.A."/>
            <person name="Ma L.-J."/>
            <person name="Grabherr M."/>
            <person name="Birren B.W."/>
        </authorList>
    </citation>
    <scope>NUCLEOTIDE SEQUENCE [LARGE SCALE GENOMIC DNA]</scope>
    <source>
        <strain evidence="12">ATCC 6205 / CBS 148.51 / DSM 1962 / NBRC 6347 / NRRL 1970</strain>
    </source>
</reference>
<dbReference type="Proteomes" id="UP000001056">
    <property type="component" value="Unassembled WGS sequence"/>
</dbReference>
<evidence type="ECO:0000256" key="6">
    <source>
        <dbReference type="ARBA" id="ARBA00022838"/>
    </source>
</evidence>
<evidence type="ECO:0000256" key="3">
    <source>
        <dbReference type="ARBA" id="ARBA00022454"/>
    </source>
</evidence>
<keyword evidence="7" id="KW-0539">Nucleus</keyword>
<keyword evidence="6" id="KW-0995">Kinetochore</keyword>
<dbReference type="InterPro" id="IPR007128">
    <property type="entry name" value="PMF1/Nnf1"/>
</dbReference>
<evidence type="ECO:0000256" key="2">
    <source>
        <dbReference type="ARBA" id="ARBA00004629"/>
    </source>
</evidence>
<dbReference type="GO" id="GO:0000444">
    <property type="term" value="C:MIS12/MIND type complex"/>
    <property type="evidence" value="ECO:0007669"/>
    <property type="project" value="InterPro"/>
</dbReference>
<keyword evidence="12" id="KW-1185">Reference proteome</keyword>
<keyword evidence="3" id="KW-0158">Chromosome</keyword>
<dbReference type="AlphaFoldDB" id="Q2H9B6"/>
<sequence>MASEQDPPAPAQHQRQPQPQDPDTEMPDHHHQQPPAPPSQTDPSAATTTEATEPPPPNQPESQPQDQPQETREPQEKKQPPPPPPAPGPRAARLQALFASTAKHTLDKINKENFGACFPTISDKAPGTLEFVQRQMVERLGGLWNKEFETIMTNRQVVARLNELEELVSDAARRRTESDDPNSPPVPPHTLPAPTILHAHLTPHLASHQSQLNAKLQNTQAANARLWDEIRAQRAEMEALLAGVEKAVRDTEGANALLGEVADELAAETRAAEKDVRGVSVGSVGGGGGVNK</sequence>
<dbReference type="GO" id="GO:0005634">
    <property type="term" value="C:nucleus"/>
    <property type="evidence" value="ECO:0007669"/>
    <property type="project" value="UniProtKB-SubCell"/>
</dbReference>
<evidence type="ECO:0000256" key="4">
    <source>
        <dbReference type="ARBA" id="ARBA00022618"/>
    </source>
</evidence>
<evidence type="ECO:0000256" key="7">
    <source>
        <dbReference type="ARBA" id="ARBA00023242"/>
    </source>
</evidence>
<evidence type="ECO:0000256" key="5">
    <source>
        <dbReference type="ARBA" id="ARBA00022776"/>
    </source>
</evidence>
<gene>
    <name evidence="11" type="ORF">CHGG_03188</name>
</gene>
<dbReference type="HOGENOM" id="CLU_064565_0_0_1"/>
<keyword evidence="5" id="KW-0498">Mitosis</keyword>
<proteinExistence type="predicted"/>
<dbReference type="FunCoup" id="Q2H9B6">
    <property type="interactions" value="22"/>
</dbReference>
<feature type="compositionally biased region" description="Low complexity" evidence="10">
    <location>
        <begin position="41"/>
        <end position="52"/>
    </location>
</feature>
<feature type="region of interest" description="Disordered" evidence="10">
    <location>
        <begin position="171"/>
        <end position="194"/>
    </location>
</feature>
<keyword evidence="8" id="KW-0131">Cell cycle</keyword>
<dbReference type="GO" id="GO:0051301">
    <property type="term" value="P:cell division"/>
    <property type="evidence" value="ECO:0007669"/>
    <property type="project" value="UniProtKB-KW"/>
</dbReference>
<evidence type="ECO:0000313" key="12">
    <source>
        <dbReference type="Proteomes" id="UP000001056"/>
    </source>
</evidence>
<evidence type="ECO:0000256" key="9">
    <source>
        <dbReference type="ARBA" id="ARBA00023328"/>
    </source>
</evidence>
<dbReference type="PANTHER" id="PTHR15459:SF3">
    <property type="entry name" value="POLYAMINE-MODULATED FACTOR 1"/>
    <property type="match status" value="1"/>
</dbReference>
<dbReference type="GO" id="GO:0007059">
    <property type="term" value="P:chromosome segregation"/>
    <property type="evidence" value="ECO:0007669"/>
    <property type="project" value="TreeGrafter"/>
</dbReference>
<accession>Q2H9B6</accession>
<evidence type="ECO:0000256" key="10">
    <source>
        <dbReference type="SAM" id="MobiDB-lite"/>
    </source>
</evidence>
<dbReference type="VEuPathDB" id="FungiDB:CHGG_03188"/>
<dbReference type="Pfam" id="PF03980">
    <property type="entry name" value="Nnf1"/>
    <property type="match status" value="1"/>
</dbReference>
<dbReference type="OMA" id="QGQMVDK"/>
<dbReference type="EMBL" id="CH408030">
    <property type="protein sequence ID" value="EAQ91253.1"/>
    <property type="molecule type" value="Genomic_DNA"/>
</dbReference>
<dbReference type="GeneID" id="4389358"/>
<evidence type="ECO:0000256" key="1">
    <source>
        <dbReference type="ARBA" id="ARBA00004123"/>
    </source>
</evidence>
<feature type="region of interest" description="Disordered" evidence="10">
    <location>
        <begin position="1"/>
        <end position="91"/>
    </location>
</feature>
<evidence type="ECO:0000256" key="8">
    <source>
        <dbReference type="ARBA" id="ARBA00023306"/>
    </source>
</evidence>
<feature type="compositionally biased region" description="Basic and acidic residues" evidence="10">
    <location>
        <begin position="69"/>
        <end position="79"/>
    </location>
</feature>
<dbReference type="eggNOG" id="ENOG502S9JT">
    <property type="taxonomic scope" value="Eukaryota"/>
</dbReference>
<dbReference type="OrthoDB" id="18453at2759"/>